<dbReference type="SUPFAM" id="SSF56219">
    <property type="entry name" value="DNase I-like"/>
    <property type="match status" value="1"/>
</dbReference>
<proteinExistence type="predicted"/>
<dbReference type="Pfam" id="PF03372">
    <property type="entry name" value="Exo_endo_phos"/>
    <property type="match status" value="1"/>
</dbReference>
<evidence type="ECO:0000259" key="1">
    <source>
        <dbReference type="Pfam" id="PF03372"/>
    </source>
</evidence>
<dbReference type="NCBIfam" id="NF003839">
    <property type="entry name" value="PRK05421.1-1"/>
    <property type="match status" value="1"/>
</dbReference>
<dbReference type="NCBIfam" id="NF003840">
    <property type="entry name" value="PRK05421.1-2"/>
    <property type="match status" value="1"/>
</dbReference>
<organism evidence="2">
    <name type="scientific">Arsenophonus endosymbiont of Trialeurodes vaporariorum</name>
    <dbReference type="NCBI Taxonomy" id="235567"/>
    <lineage>
        <taxon>Bacteria</taxon>
        <taxon>Pseudomonadati</taxon>
        <taxon>Pseudomonadota</taxon>
        <taxon>Gammaproteobacteria</taxon>
        <taxon>Enterobacterales</taxon>
        <taxon>Morganellaceae</taxon>
        <taxon>Arsenophonus</taxon>
    </lineage>
</organism>
<gene>
    <name evidence="2" type="ORF">ARTV_2006</name>
</gene>
<evidence type="ECO:0000313" key="2">
    <source>
        <dbReference type="EMBL" id="SSW95906.1"/>
    </source>
</evidence>
<reference evidence="2" key="1">
    <citation type="submission" date="2018-04" db="EMBL/GenBank/DDBJ databases">
        <authorList>
            <person name="Go L.Y."/>
            <person name="Mitchell J.A."/>
        </authorList>
    </citation>
    <scope>NUCLEOTIDE SEQUENCE</scope>
    <source>
        <strain evidence="2">ARTV</strain>
    </source>
</reference>
<name>A0A3B0MNG5_9GAMM</name>
<dbReference type="InterPro" id="IPR005135">
    <property type="entry name" value="Endo/exonuclease/phosphatase"/>
</dbReference>
<dbReference type="Gene3D" id="3.60.10.10">
    <property type="entry name" value="Endonuclease/exonuclease/phosphatase"/>
    <property type="match status" value="1"/>
</dbReference>
<dbReference type="EMBL" id="UFQR01000007">
    <property type="protein sequence ID" value="SSW95906.1"/>
    <property type="molecule type" value="Genomic_DNA"/>
</dbReference>
<feature type="domain" description="Endonuclease/exonuclease/phosphatase" evidence="1">
    <location>
        <begin position="47"/>
        <end position="252"/>
    </location>
</feature>
<dbReference type="AlphaFoldDB" id="A0A3B0MNG5"/>
<accession>A0A3B0MNG5</accession>
<sequence>MAKKIYSVRYMAGQPAKRILPVSEYTLDDDLPIGMPLFSESDELSIVSWNIYKQQRPNWYSVLNKLVIDKHLILLQEALTSPQLIDFVVSQHLVADQVPAIVFPQHASGVMTLARSHPIYCCPLREKEPLLRLPKSALITVYPLHNGRNLMIINIHAVNFSFGVDIYSRQLHNIGEHIKRHQGPVIFAGDFNTWSRQRINALKRFTRSLRMKEVNFSTDERIIIFGYPLDYVFYRSLTLLDAEVIKTQSSDHNPISAKFSIK</sequence>
<dbReference type="NCBIfam" id="NF003841">
    <property type="entry name" value="PRK05421.1-3"/>
    <property type="match status" value="1"/>
</dbReference>
<dbReference type="NCBIfam" id="NF003842">
    <property type="entry name" value="PRK05421.1-4"/>
    <property type="match status" value="1"/>
</dbReference>
<protein>
    <recommendedName>
        <fullName evidence="1">Endonuclease/exonuclease/phosphatase domain-containing protein</fullName>
    </recommendedName>
</protein>
<dbReference type="GO" id="GO:0003824">
    <property type="term" value="F:catalytic activity"/>
    <property type="evidence" value="ECO:0007669"/>
    <property type="project" value="InterPro"/>
</dbReference>
<dbReference type="InterPro" id="IPR036691">
    <property type="entry name" value="Endo/exonu/phosph_ase_sf"/>
</dbReference>